<sequence>MAKIDYPPILRPGIHVMTLDQIRDTFVAPLREATPRLRMFSLFDQWVARLRQLNVTGTLWLDGSFVTRKPDPGDLDCVLWNPSFTGPISEESKIEVRTMTDYASAKALYGIDLYIATPLPNRKMASEAYWRGIFGFQHDGRSAKGFVELKI</sequence>
<evidence type="ECO:0000313" key="1">
    <source>
        <dbReference type="EMBL" id="NHZ44575.1"/>
    </source>
</evidence>
<dbReference type="Pfam" id="PF22014">
    <property type="entry name" value="DUF6932"/>
    <property type="match status" value="1"/>
</dbReference>
<comment type="caution">
    <text evidence="1">The sequence shown here is derived from an EMBL/GenBank/DDBJ whole genome shotgun (WGS) entry which is preliminary data.</text>
</comment>
<proteinExistence type="predicted"/>
<dbReference type="Proteomes" id="UP000819052">
    <property type="component" value="Unassembled WGS sequence"/>
</dbReference>
<organism evidence="1 2">
    <name type="scientific">Massilia aquatica</name>
    <dbReference type="NCBI Taxonomy" id="2609000"/>
    <lineage>
        <taxon>Bacteria</taxon>
        <taxon>Pseudomonadati</taxon>
        <taxon>Pseudomonadota</taxon>
        <taxon>Betaproteobacteria</taxon>
        <taxon>Burkholderiales</taxon>
        <taxon>Oxalobacteraceae</taxon>
        <taxon>Telluria group</taxon>
        <taxon>Massilia</taxon>
    </lineage>
</organism>
<dbReference type="EMBL" id="VVIW01000034">
    <property type="protein sequence ID" value="NHZ44575.1"/>
    <property type="molecule type" value="Genomic_DNA"/>
</dbReference>
<reference evidence="1 2" key="1">
    <citation type="submission" date="2019-09" db="EMBL/GenBank/DDBJ databases">
        <title>Taxonomy of Antarctic Massilia spp.: description of Massilia rubra sp. nov., Massilia aquatica sp. nov., Massilia mucilaginosa sp. nov., Massilia frigida sp. nov. isolated from streams, lakes and regoliths.</title>
        <authorList>
            <person name="Holochova P."/>
            <person name="Sedlacek I."/>
            <person name="Kralova S."/>
            <person name="Maslanova I."/>
            <person name="Busse H.-J."/>
            <person name="Stankova E."/>
            <person name="Vrbovska V."/>
            <person name="Kovarovic V."/>
            <person name="Bartak M."/>
            <person name="Svec P."/>
            <person name="Pantucek R."/>
        </authorList>
    </citation>
    <scope>NUCLEOTIDE SEQUENCE [LARGE SCALE GENOMIC DNA]</scope>
    <source>
        <strain evidence="1 2">CCM 8693</strain>
    </source>
</reference>
<accession>A0ABX0MI59</accession>
<protein>
    <submittedName>
        <fullName evidence="1">Uncharacterized protein</fullName>
    </submittedName>
</protein>
<evidence type="ECO:0000313" key="2">
    <source>
        <dbReference type="Proteomes" id="UP000819052"/>
    </source>
</evidence>
<keyword evidence="2" id="KW-1185">Reference proteome</keyword>
<dbReference type="InterPro" id="IPR053860">
    <property type="entry name" value="DUF6932"/>
</dbReference>
<gene>
    <name evidence="1" type="ORF">F1609_31120</name>
</gene>
<name>A0ABX0MI59_9BURK</name>
<dbReference type="RefSeq" id="WP_167081355.1">
    <property type="nucleotide sequence ID" value="NZ_VVIW01000034.1"/>
</dbReference>